<keyword evidence="8" id="KW-0347">Helicase</keyword>
<dbReference type="Pfam" id="PF21010">
    <property type="entry name" value="HA2_C"/>
    <property type="match status" value="1"/>
</dbReference>
<evidence type="ECO:0000259" key="7">
    <source>
        <dbReference type="PROSITE" id="PS51194"/>
    </source>
</evidence>
<name>A0ABQ9X6F4_9EUKA</name>
<keyword evidence="3 8" id="KW-0378">Hydrolase</keyword>
<accession>A0ABQ9X6F4</accession>
<dbReference type="GO" id="GO:0003724">
    <property type="term" value="F:RNA helicase activity"/>
    <property type="evidence" value="ECO:0007669"/>
    <property type="project" value="UniProtKB-EC"/>
</dbReference>
<dbReference type="GO" id="GO:0016787">
    <property type="term" value="F:hydrolase activity"/>
    <property type="evidence" value="ECO:0007669"/>
    <property type="project" value="UniProtKB-KW"/>
</dbReference>
<dbReference type="SMART" id="SM00487">
    <property type="entry name" value="DEXDc"/>
    <property type="match status" value="1"/>
</dbReference>
<dbReference type="InterPro" id="IPR002464">
    <property type="entry name" value="DNA/RNA_helicase_DEAH_CS"/>
</dbReference>
<evidence type="ECO:0000256" key="1">
    <source>
        <dbReference type="ARBA" id="ARBA00012552"/>
    </source>
</evidence>
<feature type="compositionally biased region" description="Basic and acidic residues" evidence="5">
    <location>
        <begin position="96"/>
        <end position="110"/>
    </location>
</feature>
<evidence type="ECO:0000256" key="2">
    <source>
        <dbReference type="ARBA" id="ARBA00022741"/>
    </source>
</evidence>
<dbReference type="PROSITE" id="PS51194">
    <property type="entry name" value="HELICASE_CTER"/>
    <property type="match status" value="1"/>
</dbReference>
<feature type="region of interest" description="Disordered" evidence="5">
    <location>
        <begin position="79"/>
        <end position="147"/>
    </location>
</feature>
<protein>
    <recommendedName>
        <fullName evidence="1">RNA helicase</fullName>
        <ecNumber evidence="1">3.6.4.13</ecNumber>
    </recommendedName>
</protein>
<dbReference type="CDD" id="cd18791">
    <property type="entry name" value="SF2_C_RHA"/>
    <property type="match status" value="1"/>
</dbReference>
<evidence type="ECO:0000313" key="9">
    <source>
        <dbReference type="Proteomes" id="UP001281761"/>
    </source>
</evidence>
<dbReference type="InterPro" id="IPR014001">
    <property type="entry name" value="Helicase_ATP-bd"/>
</dbReference>
<feature type="compositionally biased region" description="Basic and acidic residues" evidence="5">
    <location>
        <begin position="171"/>
        <end position="180"/>
    </location>
</feature>
<dbReference type="InterPro" id="IPR011545">
    <property type="entry name" value="DEAD/DEAH_box_helicase_dom"/>
</dbReference>
<keyword evidence="4" id="KW-0067">ATP-binding</keyword>
<dbReference type="InterPro" id="IPR001650">
    <property type="entry name" value="Helicase_C-like"/>
</dbReference>
<dbReference type="Pfam" id="PF07717">
    <property type="entry name" value="OB_NTP_bind"/>
    <property type="match status" value="1"/>
</dbReference>
<dbReference type="InterPro" id="IPR011709">
    <property type="entry name" value="DEAD-box_helicase_OB_fold"/>
</dbReference>
<dbReference type="EC" id="3.6.4.13" evidence="1"/>
<dbReference type="InterPro" id="IPR048333">
    <property type="entry name" value="HA2_WH"/>
</dbReference>
<dbReference type="EMBL" id="JARBJD010000209">
    <property type="protein sequence ID" value="KAK2947163.1"/>
    <property type="molecule type" value="Genomic_DNA"/>
</dbReference>
<evidence type="ECO:0000256" key="3">
    <source>
        <dbReference type="ARBA" id="ARBA00022801"/>
    </source>
</evidence>
<evidence type="ECO:0000256" key="5">
    <source>
        <dbReference type="SAM" id="MobiDB-lite"/>
    </source>
</evidence>
<feature type="domain" description="Helicase ATP-binding" evidence="6">
    <location>
        <begin position="371"/>
        <end position="538"/>
    </location>
</feature>
<dbReference type="SUPFAM" id="SSF52540">
    <property type="entry name" value="P-loop containing nucleoside triphosphate hydrolases"/>
    <property type="match status" value="1"/>
</dbReference>
<gene>
    <name evidence="8" type="ORF">BLNAU_17939</name>
</gene>
<feature type="region of interest" description="Disordered" evidence="5">
    <location>
        <begin position="171"/>
        <end position="207"/>
    </location>
</feature>
<dbReference type="PROSITE" id="PS51192">
    <property type="entry name" value="HELICASE_ATP_BIND_1"/>
    <property type="match status" value="1"/>
</dbReference>
<dbReference type="PANTHER" id="PTHR18934">
    <property type="entry name" value="ATP-DEPENDENT RNA HELICASE"/>
    <property type="match status" value="1"/>
</dbReference>
<keyword evidence="2" id="KW-0547">Nucleotide-binding</keyword>
<dbReference type="Gene3D" id="1.20.120.1080">
    <property type="match status" value="1"/>
</dbReference>
<dbReference type="InterPro" id="IPR007502">
    <property type="entry name" value="Helicase-assoc_dom"/>
</dbReference>
<dbReference type="InterPro" id="IPR027417">
    <property type="entry name" value="P-loop_NTPase"/>
</dbReference>
<evidence type="ECO:0000259" key="6">
    <source>
        <dbReference type="PROSITE" id="PS51192"/>
    </source>
</evidence>
<comment type="caution">
    <text evidence="8">The sequence shown here is derived from an EMBL/GenBank/DDBJ whole genome shotgun (WGS) entry which is preliminary data.</text>
</comment>
<evidence type="ECO:0000256" key="4">
    <source>
        <dbReference type="ARBA" id="ARBA00022840"/>
    </source>
</evidence>
<feature type="compositionally biased region" description="Basic and acidic residues" evidence="5">
    <location>
        <begin position="190"/>
        <end position="199"/>
    </location>
</feature>
<dbReference type="PROSITE" id="PS00690">
    <property type="entry name" value="DEAH_ATP_HELICASE"/>
    <property type="match status" value="1"/>
</dbReference>
<dbReference type="Proteomes" id="UP001281761">
    <property type="component" value="Unassembled WGS sequence"/>
</dbReference>
<dbReference type="Pfam" id="PF00270">
    <property type="entry name" value="DEAD"/>
    <property type="match status" value="1"/>
</dbReference>
<dbReference type="SMART" id="SM00490">
    <property type="entry name" value="HELICc"/>
    <property type="match status" value="1"/>
</dbReference>
<organism evidence="8 9">
    <name type="scientific">Blattamonas nauphoetae</name>
    <dbReference type="NCBI Taxonomy" id="2049346"/>
    <lineage>
        <taxon>Eukaryota</taxon>
        <taxon>Metamonada</taxon>
        <taxon>Preaxostyla</taxon>
        <taxon>Oxymonadida</taxon>
        <taxon>Blattamonas</taxon>
    </lineage>
</organism>
<dbReference type="Pfam" id="PF00271">
    <property type="entry name" value="Helicase_C"/>
    <property type="match status" value="1"/>
</dbReference>
<feature type="domain" description="Helicase C-terminal" evidence="7">
    <location>
        <begin position="560"/>
        <end position="736"/>
    </location>
</feature>
<sequence>MSKISTILQTSIHNEILNQVERVDPDIADLVVAEHIFALFQESRSCDDFLGKMKAEEYNDGTMTNFYRGLYNTIANMINPEPKKTQSRSSYRSKSPRRDSHRDSYRDSYRRRSPSPPRKRESDTKSQPQPYRPHKSSVSAKTRHHMTDMEKWEEEQLIHAGVLSRAEVMEMRKAKQKADQNDENDPMYAKFRDRGRDSDSGQSDDDMGVLADAEEDVEDVDIELNPNEPKFLVGRSARTQDLAPLRIQQAPEGSMARAAERFGSELKKKREALLEQQNELLDSIPKGLDKAWVDPVPDANERLLAAELRGIGMLALSGMGGAGGTRMAGEMPEWKKKSLGTNPTFGMKRTQLTIKQQREALPVFRYRDQIIQAMSDHQMMVVVGETGSGKTTQIPQYLAEAGFCSTGRIGVTQPRRVAASSVSKRVSEEFGCRLGQEIGYAVRFEDLTSPQTIIKYMTDGLLLRECLLDRNLSAYSVIMLDEAHERTIATDILFGLCKDACTRRKGGDNELKLIVTSATLEEEKFSKYFNECPILRIPGKSYPVEKMYANEPMEDYLAAALDTAMEIHIREEPGDILIFLTGQEEIDMGCEILYDRMKRLGDETPELIILPIYSALPSEIQTKVFEPAPPGCRKCIIATNIAEASLTIDGIKFVIDPGFVKQNAFNPRLGMDSLQVVPISRASATQRAGRAGRTAPGKCYRLYTESAYKNEMLPSTVPEIQRANLGNSVLLLKAMGINDIDAFDFMDRPPPQTLLSALESLYALNALDDEGLLTRVGRKMAEFPLEPPLSKMLLMSAELGCSEEIVTITAMLSVENVFFRPKDKQIEADGKKTQFMRPEGDHLTYLFIYEKWKKENYSSTWCARNFIQTRAMRRAQDIRQHLVSILDKYKLPLTSCGKNYDLVLKAIVSGFFNHAAKRDPTEGYRTLVENQTCFIHPSSATFQKNEDWVIYHEITVTTKEYMRHVSVINPRWLVEFAPNFYVKTDPKTISKQKAQIRLEPLYSKYQEPDDWRISKAKRRKN</sequence>
<dbReference type="PANTHER" id="PTHR18934:SF85">
    <property type="entry name" value="ATP-DEPENDENT RNA HELICASE DHX8"/>
    <property type="match status" value="1"/>
</dbReference>
<proteinExistence type="predicted"/>
<dbReference type="Pfam" id="PF04408">
    <property type="entry name" value="WHD_HA2"/>
    <property type="match status" value="1"/>
</dbReference>
<keyword evidence="9" id="KW-1185">Reference proteome</keyword>
<reference evidence="8 9" key="1">
    <citation type="journal article" date="2022" name="bioRxiv">
        <title>Genomics of Preaxostyla Flagellates Illuminates Evolutionary Transitions and the Path Towards Mitochondrial Loss.</title>
        <authorList>
            <person name="Novak L.V.F."/>
            <person name="Treitli S.C."/>
            <person name="Pyrih J."/>
            <person name="Halakuc P."/>
            <person name="Pipaliya S.V."/>
            <person name="Vacek V."/>
            <person name="Brzon O."/>
            <person name="Soukal P."/>
            <person name="Eme L."/>
            <person name="Dacks J.B."/>
            <person name="Karnkowska A."/>
            <person name="Elias M."/>
            <person name="Hampl V."/>
        </authorList>
    </citation>
    <scope>NUCLEOTIDE SEQUENCE [LARGE SCALE GENOMIC DNA]</scope>
    <source>
        <strain evidence="8">NAU3</strain>
        <tissue evidence="8">Gut</tissue>
    </source>
</reference>
<evidence type="ECO:0000313" key="8">
    <source>
        <dbReference type="EMBL" id="KAK2947163.1"/>
    </source>
</evidence>
<dbReference type="SMART" id="SM00847">
    <property type="entry name" value="HA2"/>
    <property type="match status" value="1"/>
</dbReference>
<dbReference type="Gene3D" id="3.40.50.300">
    <property type="entry name" value="P-loop containing nucleotide triphosphate hydrolases"/>
    <property type="match status" value="2"/>
</dbReference>